<dbReference type="PROSITE" id="PS51186">
    <property type="entry name" value="GNAT"/>
    <property type="match status" value="2"/>
</dbReference>
<feature type="domain" description="N-acetyltransferase" evidence="3">
    <location>
        <begin position="1"/>
        <end position="147"/>
    </location>
</feature>
<dbReference type="InterPro" id="IPR000182">
    <property type="entry name" value="GNAT_dom"/>
</dbReference>
<dbReference type="Pfam" id="PF00583">
    <property type="entry name" value="Acetyltransf_1"/>
    <property type="match status" value="2"/>
</dbReference>
<evidence type="ECO:0000256" key="2">
    <source>
        <dbReference type="ARBA" id="ARBA00023315"/>
    </source>
</evidence>
<gene>
    <name evidence="4" type="ORF">FM101_00925</name>
</gene>
<dbReference type="CDD" id="cd04301">
    <property type="entry name" value="NAT_SF"/>
    <property type="match status" value="1"/>
</dbReference>
<dbReference type="GO" id="GO:0016747">
    <property type="term" value="F:acyltransferase activity, transferring groups other than amino-acyl groups"/>
    <property type="evidence" value="ECO:0007669"/>
    <property type="project" value="InterPro"/>
</dbReference>
<keyword evidence="2" id="KW-0012">Acyltransferase</keyword>
<proteinExistence type="predicted"/>
<dbReference type="Gene3D" id="3.40.630.30">
    <property type="match status" value="1"/>
</dbReference>
<organism evidence="4 5">
    <name type="scientific">Arthrobacter rhombi</name>
    <dbReference type="NCBI Taxonomy" id="71253"/>
    <lineage>
        <taxon>Bacteria</taxon>
        <taxon>Bacillati</taxon>
        <taxon>Actinomycetota</taxon>
        <taxon>Actinomycetes</taxon>
        <taxon>Micrococcales</taxon>
        <taxon>Micrococcaceae</taxon>
        <taxon>Arthrobacter</taxon>
    </lineage>
</organism>
<evidence type="ECO:0000256" key="1">
    <source>
        <dbReference type="ARBA" id="ARBA00022679"/>
    </source>
</evidence>
<evidence type="ECO:0000313" key="5">
    <source>
        <dbReference type="Proteomes" id="UP000195913"/>
    </source>
</evidence>
<name>A0A1R4EUW9_9MICC</name>
<feature type="domain" description="N-acetyltransferase" evidence="3">
    <location>
        <begin position="151"/>
        <end position="301"/>
    </location>
</feature>
<dbReference type="InterPro" id="IPR050832">
    <property type="entry name" value="Bact_Acetyltransf"/>
</dbReference>
<sequence>MAQADGTDEFYDAEDLAEELKEPGFEPARDSIAVWDEDQLVGFGQLRVADVLFEGNAKASIDGGVHPEHRGRGIGGAIMESLEARAGELAAERHPGAPVTVSLATGAHGSSSGRMAVSRGYAPVRYFTDMMIELPRGYGAVMEPTLSAEGPVVEVYTSEAEEAVRRAHNDAFADHWGAVPKTRERWADQQSARSFRPAMSPLIRSTDTSLAPEDSVDGYALCGEWVKGELHVGLLGTRRRARHQGLAAGLLHWIVWAAERGGYKMVDLAVDSASPTGANRVYERAGFTAVRTWTVHRRYLD</sequence>
<accession>A0A1R4EUW9</accession>
<evidence type="ECO:0000259" key="3">
    <source>
        <dbReference type="PROSITE" id="PS51186"/>
    </source>
</evidence>
<dbReference type="InterPro" id="IPR016181">
    <property type="entry name" value="Acyl_CoA_acyltransferase"/>
</dbReference>
<dbReference type="PANTHER" id="PTHR43877">
    <property type="entry name" value="AMINOALKYLPHOSPHONATE N-ACETYLTRANSFERASE-RELATED-RELATED"/>
    <property type="match status" value="1"/>
</dbReference>
<dbReference type="SUPFAM" id="SSF55729">
    <property type="entry name" value="Acyl-CoA N-acyltransferases (Nat)"/>
    <property type="match status" value="2"/>
</dbReference>
<dbReference type="EMBL" id="FUHW01000004">
    <property type="protein sequence ID" value="SJM47375.1"/>
    <property type="molecule type" value="Genomic_DNA"/>
</dbReference>
<evidence type="ECO:0000313" key="4">
    <source>
        <dbReference type="EMBL" id="SJM47375.1"/>
    </source>
</evidence>
<dbReference type="AlphaFoldDB" id="A0A1R4EUW9"/>
<dbReference type="Proteomes" id="UP000195913">
    <property type="component" value="Unassembled WGS sequence"/>
</dbReference>
<protein>
    <recommendedName>
        <fullName evidence="3">N-acetyltransferase domain-containing protein</fullName>
    </recommendedName>
</protein>
<keyword evidence="5" id="KW-1185">Reference proteome</keyword>
<keyword evidence="1" id="KW-0808">Transferase</keyword>
<reference evidence="4 5" key="1">
    <citation type="submission" date="2017-02" db="EMBL/GenBank/DDBJ databases">
        <authorList>
            <person name="Peterson S.W."/>
        </authorList>
    </citation>
    <scope>NUCLEOTIDE SEQUENCE [LARGE SCALE GENOMIC DNA]</scope>
    <source>
        <strain evidence="4 5">B Ar 00.02</strain>
    </source>
</reference>